<keyword evidence="3" id="KW-1185">Reference proteome</keyword>
<feature type="region of interest" description="Disordered" evidence="1">
    <location>
        <begin position="393"/>
        <end position="426"/>
    </location>
</feature>
<name>A0A9W6BDE8_9CHLO</name>
<comment type="caution">
    <text evidence="2">The sequence shown here is derived from an EMBL/GenBank/DDBJ whole genome shotgun (WGS) entry which is preliminary data.</text>
</comment>
<sequence>MKRRINWDQPIDRKRSDRKTLLDCLEQAIQEFKGTKGVVKLGKHHCKYLLPRVRQLIREAGGDDSLVTLVDENSIMNKIRRGVEQLLTSALTPPASAASTPSASAVPEAAAAGVAGGGSAKRQREQGEHTTPNSGVTAASPQQAPFTPGEAGATGRRRPQHPAATEQNRRGRLPAPSPKGADACGETGEEEDAYGRDSDVSYTPDIDEYEESGMEQPGSGSGKVRKDYLKWEAAVNLAKGAASYGDCLDEAIRKTFPDIPLEKLTAGSTTIDALIPALRAAIEAAGGDTSVLPGQAYTERIRLVNRLQRIVRKVKKNAAAHILGAMKARATAASATSTDELQLQKRPRSADPTLLIPKSKAVRRSSNLQRGGIGALDGAGGLEEYGARLPPVAGRLQHKDGGAHGREDAEGGGHVPHEQQEGCGTLRGGEEEGILQRQEEAGVGPQQRQEEAGVGPQQRQEDAGVGPQQRQEDAGVGPQQRQEDAGVGPQQRQEEAGVGPQQRQEDAGVGPQQRQEDAGVGPQQRQEEAGVGPQQRQEEAGGARQGELEQEDATPPGGQQQVEPRTPQPRWLGSPGSASGGVTVNVAEGQPTTHDGAIASEDTERQPAGARRRDSPPPSALSKDAHGGAQGADGDQSKAQGTTDALLAECGLHDMNLKDMAVLIATLGPKFKSRLDDNENRALAAASASMEEMVKLQRAADSATAEAKAAREAYVVKVQACADASTTVLLQEFDDCSVAAARAARVAVDEVELQCLALKATADEAVADARMAASLAMEAKERAVALCEAYRRIKQASGQLKATLGGDEAVAKLPDLLRWAEDFVEKIEPEQWSGFTDAATADGYRLGEHVQALAKCLPRLLEQAIQQQNESAFRLSQQIVEFSFRIRCSATVT</sequence>
<feature type="compositionally biased region" description="Basic and acidic residues" evidence="1">
    <location>
        <begin position="397"/>
        <end position="420"/>
    </location>
</feature>
<proteinExistence type="predicted"/>
<evidence type="ECO:0000256" key="1">
    <source>
        <dbReference type="SAM" id="MobiDB-lite"/>
    </source>
</evidence>
<gene>
    <name evidence="2" type="primary">PLESTB000605</name>
    <name evidence="2" type="ORF">PLESTB_000280500</name>
</gene>
<dbReference type="EMBL" id="BRXU01000002">
    <property type="protein sequence ID" value="GLC49730.1"/>
    <property type="molecule type" value="Genomic_DNA"/>
</dbReference>
<feature type="compositionally biased region" description="Polar residues" evidence="1">
    <location>
        <begin position="129"/>
        <end position="145"/>
    </location>
</feature>
<reference evidence="2 3" key="1">
    <citation type="journal article" date="2023" name="Commun. Biol.">
        <title>Reorganization of the ancestral sex-determining regions during the evolution of trioecy in Pleodorina starrii.</title>
        <authorList>
            <person name="Takahashi K."/>
            <person name="Suzuki S."/>
            <person name="Kawai-Toyooka H."/>
            <person name="Yamamoto K."/>
            <person name="Hamaji T."/>
            <person name="Ootsuki R."/>
            <person name="Yamaguchi H."/>
            <person name="Kawachi M."/>
            <person name="Higashiyama T."/>
            <person name="Nozaki H."/>
        </authorList>
    </citation>
    <scope>NUCLEOTIDE SEQUENCE [LARGE SCALE GENOMIC DNA]</scope>
    <source>
        <strain evidence="2 3">NIES-4479</strain>
    </source>
</reference>
<feature type="region of interest" description="Disordered" evidence="1">
    <location>
        <begin position="439"/>
        <end position="640"/>
    </location>
</feature>
<dbReference type="Proteomes" id="UP001165080">
    <property type="component" value="Unassembled WGS sequence"/>
</dbReference>
<feature type="compositionally biased region" description="Low complexity" evidence="1">
    <location>
        <begin position="93"/>
        <end position="113"/>
    </location>
</feature>
<protein>
    <submittedName>
        <fullName evidence="2">Uncharacterized protein</fullName>
    </submittedName>
</protein>
<organism evidence="2 3">
    <name type="scientific">Pleodorina starrii</name>
    <dbReference type="NCBI Taxonomy" id="330485"/>
    <lineage>
        <taxon>Eukaryota</taxon>
        <taxon>Viridiplantae</taxon>
        <taxon>Chlorophyta</taxon>
        <taxon>core chlorophytes</taxon>
        <taxon>Chlorophyceae</taxon>
        <taxon>CS clade</taxon>
        <taxon>Chlamydomonadales</taxon>
        <taxon>Volvocaceae</taxon>
        <taxon>Pleodorina</taxon>
    </lineage>
</organism>
<evidence type="ECO:0000313" key="3">
    <source>
        <dbReference type="Proteomes" id="UP001165080"/>
    </source>
</evidence>
<dbReference type="AlphaFoldDB" id="A0A9W6BDE8"/>
<accession>A0A9W6BDE8</accession>
<evidence type="ECO:0000313" key="2">
    <source>
        <dbReference type="EMBL" id="GLC49730.1"/>
    </source>
</evidence>
<feature type="region of interest" description="Disordered" evidence="1">
    <location>
        <begin position="93"/>
        <end position="204"/>
    </location>
</feature>